<dbReference type="AlphaFoldDB" id="A0A451BNQ0"/>
<organism evidence="1">
    <name type="scientific">Candidatus Kentrum sp. SD</name>
    <dbReference type="NCBI Taxonomy" id="2126332"/>
    <lineage>
        <taxon>Bacteria</taxon>
        <taxon>Pseudomonadati</taxon>
        <taxon>Pseudomonadota</taxon>
        <taxon>Gammaproteobacteria</taxon>
        <taxon>Candidatus Kentrum</taxon>
    </lineage>
</organism>
<proteinExistence type="predicted"/>
<dbReference type="PANTHER" id="PTHR34613">
    <property type="entry name" value="SLL0800 PROTEIN"/>
    <property type="match status" value="1"/>
</dbReference>
<name>A0A451BNQ0_9GAMM</name>
<protein>
    <submittedName>
        <fullName evidence="1">Predicted transposase YdaD</fullName>
    </submittedName>
</protein>
<dbReference type="PANTHER" id="PTHR34613:SF1">
    <property type="entry name" value="SLL6017 PROTEIN"/>
    <property type="match status" value="1"/>
</dbReference>
<evidence type="ECO:0000313" key="1">
    <source>
        <dbReference type="EMBL" id="VFK79883.1"/>
    </source>
</evidence>
<dbReference type="EMBL" id="CAADHB010000071">
    <property type="protein sequence ID" value="VFK79883.1"/>
    <property type="molecule type" value="Genomic_DNA"/>
</dbReference>
<gene>
    <name evidence="1" type="ORF">BECKSD772D_GA0070982_107119</name>
</gene>
<sequence>MPCFRRPQIFRVFILDVSEKHWKPVHIPEPTPYRTWREALICFKNTRIFRDYSRMADKDIVSKKIIGKLAAHLAIHLLDLPIDPDFQEAMGTEHQRIEDRRADLVVKLRDPDGAPFLLHIEIQNNNDDRMPARMMRYLTDVLLAYPGLPVRQYLIYIGAEKLSMSAGFEGPDFHYRYGLVDMRALGCEYLIKKDTPEALVLSILCDFGDRDPQEVVDYIYTRLQELLGDNLKQLRECLDMLHILSANRDLDKQIEETEKMLTRIDMTRIPSYRIGMEKGMERGRLEGMERGMEKGRLEGIEKGIEKGMEKGKAEFLAWQLGQKFGPLPPTVAQRIGRARSEELAMWGKRVLSAESLDEIFS</sequence>
<reference evidence="1" key="1">
    <citation type="submission" date="2019-02" db="EMBL/GenBank/DDBJ databases">
        <authorList>
            <person name="Gruber-Vodicka R. H."/>
            <person name="Seah K. B. B."/>
        </authorList>
    </citation>
    <scope>NUCLEOTIDE SEQUENCE</scope>
    <source>
        <strain evidence="1">BECK_S127</strain>
    </source>
</reference>
<accession>A0A451BNQ0</accession>